<dbReference type="RefSeq" id="WP_215802026.1">
    <property type="nucleotide sequence ID" value="NZ_CP053881.1"/>
</dbReference>
<keyword evidence="4" id="KW-0804">Transcription</keyword>
<evidence type="ECO:0000256" key="4">
    <source>
        <dbReference type="ARBA" id="ARBA00023163"/>
    </source>
</evidence>
<evidence type="ECO:0000313" key="6">
    <source>
        <dbReference type="EMBL" id="QWL64242.1"/>
    </source>
</evidence>
<dbReference type="Gene3D" id="3.40.190.290">
    <property type="match status" value="1"/>
</dbReference>
<keyword evidence="2" id="KW-0805">Transcription regulation</keyword>
<comment type="similarity">
    <text evidence="1">Belongs to the LysR transcriptional regulatory family.</text>
</comment>
<keyword evidence="3" id="KW-0238">DNA-binding</keyword>
<dbReference type="InterPro" id="IPR058163">
    <property type="entry name" value="LysR-type_TF_proteobact-type"/>
</dbReference>
<accession>A0ABD7ESI3</accession>
<dbReference type="Gene3D" id="1.10.10.10">
    <property type="entry name" value="Winged helix-like DNA-binding domain superfamily/Winged helix DNA-binding domain"/>
    <property type="match status" value="1"/>
</dbReference>
<dbReference type="InterPro" id="IPR036390">
    <property type="entry name" value="WH_DNA-bd_sf"/>
</dbReference>
<evidence type="ECO:0000313" key="7">
    <source>
        <dbReference type="Proteomes" id="UP000679312"/>
    </source>
</evidence>
<dbReference type="InterPro" id="IPR000847">
    <property type="entry name" value="LysR_HTH_N"/>
</dbReference>
<organism evidence="6 7">
    <name type="scientific">Aeromonas jandaei</name>
    <dbReference type="NCBI Taxonomy" id="650"/>
    <lineage>
        <taxon>Bacteria</taxon>
        <taxon>Pseudomonadati</taxon>
        <taxon>Pseudomonadota</taxon>
        <taxon>Gammaproteobacteria</taxon>
        <taxon>Aeromonadales</taxon>
        <taxon>Aeromonadaceae</taxon>
        <taxon>Aeromonas</taxon>
    </lineage>
</organism>
<evidence type="ECO:0000256" key="1">
    <source>
        <dbReference type="ARBA" id="ARBA00009437"/>
    </source>
</evidence>
<dbReference type="SUPFAM" id="SSF53850">
    <property type="entry name" value="Periplasmic binding protein-like II"/>
    <property type="match status" value="1"/>
</dbReference>
<dbReference type="PANTHER" id="PTHR30537:SF35">
    <property type="entry name" value="TRANSCRIPTIONAL REGULATORY PROTEIN"/>
    <property type="match status" value="1"/>
</dbReference>
<evidence type="ECO:0000256" key="3">
    <source>
        <dbReference type="ARBA" id="ARBA00023125"/>
    </source>
</evidence>
<dbReference type="Pfam" id="PF03466">
    <property type="entry name" value="LysR_substrate"/>
    <property type="match status" value="1"/>
</dbReference>
<evidence type="ECO:0000256" key="2">
    <source>
        <dbReference type="ARBA" id="ARBA00023015"/>
    </source>
</evidence>
<dbReference type="PANTHER" id="PTHR30537">
    <property type="entry name" value="HTH-TYPE TRANSCRIPTIONAL REGULATOR"/>
    <property type="match status" value="1"/>
</dbReference>
<dbReference type="GO" id="GO:0003677">
    <property type="term" value="F:DNA binding"/>
    <property type="evidence" value="ECO:0007669"/>
    <property type="project" value="UniProtKB-KW"/>
</dbReference>
<dbReference type="Proteomes" id="UP000679312">
    <property type="component" value="Chromosome"/>
</dbReference>
<evidence type="ECO:0000259" key="5">
    <source>
        <dbReference type="PROSITE" id="PS50931"/>
    </source>
</evidence>
<proteinExistence type="inferred from homology"/>
<dbReference type="Pfam" id="PF00126">
    <property type="entry name" value="HTH_1"/>
    <property type="match status" value="1"/>
</dbReference>
<dbReference type="CDD" id="cd08422">
    <property type="entry name" value="PBP2_CrgA_like"/>
    <property type="match status" value="1"/>
</dbReference>
<protein>
    <submittedName>
        <fullName evidence="6">LysR family transcriptional regulator</fullName>
    </submittedName>
</protein>
<dbReference type="InterPro" id="IPR036388">
    <property type="entry name" value="WH-like_DNA-bd_sf"/>
</dbReference>
<feature type="domain" description="HTH lysR-type" evidence="5">
    <location>
        <begin position="8"/>
        <end position="59"/>
    </location>
</feature>
<sequence>MDRWTEYEVFVQVVELGSLSKAADALGLSNPAASRHLAALELRLNARLVERTTRRLFVTEIGEHFYARCKTALNEMREAIDEVSIKTGMPTGVLKLTASLSLMLNVISPLIPKFMAKYPGIQVELIANNRYLDIIENNIDISIRSRESEPDSSLIIQPLATAPRILAASPEYIEHYGEPETPHDLKKHQLLLYSYHNPGELTMMKGSIKLRVPTTPTIESNDAQILLANAKNGMGILAQPVYAIYDELRSQRLKPVLTDWTLPDLSIGMAYANRNFIPSKTRVFIEFIKEEFQQFDYEQRWRHVCAC</sequence>
<dbReference type="InterPro" id="IPR005119">
    <property type="entry name" value="LysR_subst-bd"/>
</dbReference>
<dbReference type="AlphaFoldDB" id="A0ABD7ESI3"/>
<dbReference type="FunFam" id="1.10.10.10:FF:000001">
    <property type="entry name" value="LysR family transcriptional regulator"/>
    <property type="match status" value="1"/>
</dbReference>
<gene>
    <name evidence="6" type="ORF">HQ399_19335</name>
</gene>
<reference evidence="6 7" key="1">
    <citation type="journal article" date="2021" name="Front. Microbiol.">
        <title>Prevalence and Genetic Analysis of Chromosomal mcr-3/7 in Aeromonas From U.S. Animal-Derived Samples.</title>
        <authorList>
            <person name="Wang Y."/>
            <person name="Hou N."/>
            <person name="Rasooly R."/>
            <person name="Gu Y."/>
            <person name="He X."/>
        </authorList>
    </citation>
    <scope>NUCLEOTIDE SEQUENCE [LARGE SCALE GENOMIC DNA]</scope>
    <source>
        <strain evidence="6 7">4608</strain>
    </source>
</reference>
<dbReference type="EMBL" id="CP053881">
    <property type="protein sequence ID" value="QWL64242.1"/>
    <property type="molecule type" value="Genomic_DNA"/>
</dbReference>
<dbReference type="SUPFAM" id="SSF46785">
    <property type="entry name" value="Winged helix' DNA-binding domain"/>
    <property type="match status" value="1"/>
</dbReference>
<dbReference type="PROSITE" id="PS50931">
    <property type="entry name" value="HTH_LYSR"/>
    <property type="match status" value="1"/>
</dbReference>
<name>A0ABD7ESI3_AERJA</name>